<evidence type="ECO:0000313" key="2">
    <source>
        <dbReference type="EMBL" id="KKN83072.1"/>
    </source>
</evidence>
<proteinExistence type="predicted"/>
<protein>
    <submittedName>
        <fullName evidence="2">Uncharacterized protein</fullName>
    </submittedName>
</protein>
<feature type="compositionally biased region" description="Polar residues" evidence="1">
    <location>
        <begin position="21"/>
        <end position="34"/>
    </location>
</feature>
<name>A0A0F9U6W8_9ZZZZ</name>
<dbReference type="AlphaFoldDB" id="A0A0F9U6W8"/>
<feature type="region of interest" description="Disordered" evidence="1">
    <location>
        <begin position="1"/>
        <end position="37"/>
    </location>
</feature>
<comment type="caution">
    <text evidence="2">The sequence shown here is derived from an EMBL/GenBank/DDBJ whole genome shotgun (WGS) entry which is preliminary data.</text>
</comment>
<reference evidence="2" key="1">
    <citation type="journal article" date="2015" name="Nature">
        <title>Complex archaea that bridge the gap between prokaryotes and eukaryotes.</title>
        <authorList>
            <person name="Spang A."/>
            <person name="Saw J.H."/>
            <person name="Jorgensen S.L."/>
            <person name="Zaremba-Niedzwiedzka K."/>
            <person name="Martijn J."/>
            <person name="Lind A.E."/>
            <person name="van Eijk R."/>
            <person name="Schleper C."/>
            <person name="Guy L."/>
            <person name="Ettema T.J."/>
        </authorList>
    </citation>
    <scope>NUCLEOTIDE SEQUENCE</scope>
</reference>
<dbReference type="EMBL" id="LAZR01000191">
    <property type="protein sequence ID" value="KKN83072.1"/>
    <property type="molecule type" value="Genomic_DNA"/>
</dbReference>
<gene>
    <name evidence="2" type="ORF">LCGC14_0303380</name>
</gene>
<accession>A0A0F9U6W8</accession>
<organism evidence="2">
    <name type="scientific">marine sediment metagenome</name>
    <dbReference type="NCBI Taxonomy" id="412755"/>
    <lineage>
        <taxon>unclassified sequences</taxon>
        <taxon>metagenomes</taxon>
        <taxon>ecological metagenomes</taxon>
    </lineage>
</organism>
<evidence type="ECO:0000256" key="1">
    <source>
        <dbReference type="SAM" id="MobiDB-lite"/>
    </source>
</evidence>
<sequence>MSRGHRRTKSTGGLTDVGKSVSETKTNPWKSGNSKDALKLSAPTENKIDSELNTLDRDVLALYINISAENITPNKLVPKKVMVKIDNNLEYYSFWESLPDRDKTEIKRLYLEYYLSSLLLRAYNNAMLIIMDSPEINEDLKIHYRAERQKLVQQKLMLDTLLLHALSIHQKSTVPEIRGPERKLDPEVRSAIRDIVRDLEDMKETDFSRDEKTSEYHTTMIASLDEASRAKIIIIEGDLP</sequence>